<feature type="signal peptide" evidence="1">
    <location>
        <begin position="1"/>
        <end position="21"/>
    </location>
</feature>
<gene>
    <name evidence="2" type="ORF">CLV78_1011032</name>
</gene>
<reference evidence="2 3" key="1">
    <citation type="submission" date="2018-03" db="EMBL/GenBank/DDBJ databases">
        <title>Genomic Encyclopedia of Archaeal and Bacterial Type Strains, Phase II (KMG-II): from individual species to whole genera.</title>
        <authorList>
            <person name="Goeker M."/>
        </authorList>
    </citation>
    <scope>NUCLEOTIDE SEQUENCE [LARGE SCALE GENOMIC DNA]</scope>
    <source>
        <strain evidence="2 3">DSM 29328</strain>
    </source>
</reference>
<sequence length="71" mass="7628">MNRLGLALPVASLLLPAIADAQEADRSTSLFDGFEKRQTAAYFVSATSTMETRFGRLEFDGGGFPTPDTAQ</sequence>
<name>A0A2T0S0G6_9RHOB</name>
<comment type="caution">
    <text evidence="2">The sequence shown here is derived from an EMBL/GenBank/DDBJ whole genome shotgun (WGS) entry which is preliminary data.</text>
</comment>
<keyword evidence="3" id="KW-1185">Reference proteome</keyword>
<dbReference type="RefSeq" id="WP_106203624.1">
    <property type="nucleotide sequence ID" value="NZ_PVTD01000001.1"/>
</dbReference>
<protein>
    <submittedName>
        <fullName evidence="2">Uncharacterized protein</fullName>
    </submittedName>
</protein>
<keyword evidence="1" id="KW-0732">Signal</keyword>
<dbReference type="EMBL" id="PVTD01000001">
    <property type="protein sequence ID" value="PRY26927.1"/>
    <property type="molecule type" value="Genomic_DNA"/>
</dbReference>
<accession>A0A2T0S0G6</accession>
<proteinExistence type="predicted"/>
<dbReference type="Proteomes" id="UP000239480">
    <property type="component" value="Unassembled WGS sequence"/>
</dbReference>
<dbReference type="AlphaFoldDB" id="A0A2T0S0G6"/>
<feature type="chain" id="PRO_5015566164" evidence="1">
    <location>
        <begin position="22"/>
        <end position="71"/>
    </location>
</feature>
<evidence type="ECO:0000313" key="2">
    <source>
        <dbReference type="EMBL" id="PRY26927.1"/>
    </source>
</evidence>
<evidence type="ECO:0000313" key="3">
    <source>
        <dbReference type="Proteomes" id="UP000239480"/>
    </source>
</evidence>
<evidence type="ECO:0000256" key="1">
    <source>
        <dbReference type="SAM" id="SignalP"/>
    </source>
</evidence>
<organism evidence="2 3">
    <name type="scientific">Aliiruegeria haliotis</name>
    <dbReference type="NCBI Taxonomy" id="1280846"/>
    <lineage>
        <taxon>Bacteria</taxon>
        <taxon>Pseudomonadati</taxon>
        <taxon>Pseudomonadota</taxon>
        <taxon>Alphaproteobacteria</taxon>
        <taxon>Rhodobacterales</taxon>
        <taxon>Roseobacteraceae</taxon>
        <taxon>Aliiruegeria</taxon>
    </lineage>
</organism>